<dbReference type="EMBL" id="JACLYY010000005">
    <property type="protein sequence ID" value="MBM6737854.1"/>
    <property type="molecule type" value="Genomic_DNA"/>
</dbReference>
<evidence type="ECO:0000313" key="3">
    <source>
        <dbReference type="Proteomes" id="UP000716906"/>
    </source>
</evidence>
<organism evidence="2 3">
    <name type="scientific">Faecalicatena fissicatena</name>
    <dbReference type="NCBI Taxonomy" id="290055"/>
    <lineage>
        <taxon>Bacteria</taxon>
        <taxon>Bacillati</taxon>
        <taxon>Bacillota</taxon>
        <taxon>Clostridia</taxon>
        <taxon>Lachnospirales</taxon>
        <taxon>Lachnospiraceae</taxon>
        <taxon>Faecalicatena</taxon>
    </lineage>
</organism>
<evidence type="ECO:0000256" key="1">
    <source>
        <dbReference type="SAM" id="MobiDB-lite"/>
    </source>
</evidence>
<protein>
    <submittedName>
        <fullName evidence="2">Uncharacterized protein</fullName>
    </submittedName>
</protein>
<feature type="region of interest" description="Disordered" evidence="1">
    <location>
        <begin position="1"/>
        <end position="43"/>
    </location>
</feature>
<gene>
    <name evidence="2" type="ORF">H7U36_06990</name>
</gene>
<evidence type="ECO:0000313" key="2">
    <source>
        <dbReference type="EMBL" id="MBM6737854.1"/>
    </source>
</evidence>
<dbReference type="RefSeq" id="WP_138303384.1">
    <property type="nucleotide sequence ID" value="NZ_JACLYY010000005.1"/>
</dbReference>
<keyword evidence="3" id="KW-1185">Reference proteome</keyword>
<comment type="caution">
    <text evidence="2">The sequence shown here is derived from an EMBL/GenBank/DDBJ whole genome shotgun (WGS) entry which is preliminary data.</text>
</comment>
<name>A0ABS2E893_9FIRM</name>
<sequence>MSDQRTAKALRKSGEGFPGAFLAAQGRRPGVGGRGSHRAAGGMADEKMEIARCGKAGTEYECV</sequence>
<reference evidence="2 3" key="1">
    <citation type="journal article" date="2021" name="Sci. Rep.">
        <title>The distribution of antibiotic resistance genes in chicken gut microbiota commensals.</title>
        <authorList>
            <person name="Juricova H."/>
            <person name="Matiasovicova J."/>
            <person name="Kubasova T."/>
            <person name="Cejkova D."/>
            <person name="Rychlik I."/>
        </authorList>
    </citation>
    <scope>NUCLEOTIDE SEQUENCE [LARGE SCALE GENOMIC DNA]</scope>
    <source>
        <strain evidence="2 3">An773</strain>
    </source>
</reference>
<proteinExistence type="predicted"/>
<accession>A0ABS2E893</accession>
<dbReference type="Proteomes" id="UP000716906">
    <property type="component" value="Unassembled WGS sequence"/>
</dbReference>